<dbReference type="PANTHER" id="PTHR42916:SF1">
    <property type="entry name" value="PROTEIN PHYLLO, CHLOROPLASTIC"/>
    <property type="match status" value="1"/>
</dbReference>
<dbReference type="EMBL" id="JADIVZ010000016">
    <property type="protein sequence ID" value="MBF4163882.1"/>
    <property type="molecule type" value="Genomic_DNA"/>
</dbReference>
<evidence type="ECO:0000259" key="9">
    <source>
        <dbReference type="Pfam" id="PF02776"/>
    </source>
</evidence>
<proteinExistence type="inferred from homology"/>
<dbReference type="GO" id="GO:0009234">
    <property type="term" value="P:menaquinone biosynthetic process"/>
    <property type="evidence" value="ECO:0007669"/>
    <property type="project" value="UniProtKB-UniRule"/>
</dbReference>
<feature type="domain" description="Thiamine pyrophosphate enzyme N-terminal TPP-binding" evidence="9">
    <location>
        <begin position="36"/>
        <end position="150"/>
    </location>
</feature>
<dbReference type="InterPro" id="IPR011766">
    <property type="entry name" value="TPP_enzyme_TPP-bd"/>
</dbReference>
<evidence type="ECO:0000256" key="2">
    <source>
        <dbReference type="ARBA" id="ARBA00022723"/>
    </source>
</evidence>
<evidence type="ECO:0000259" key="8">
    <source>
        <dbReference type="Pfam" id="PF02775"/>
    </source>
</evidence>
<evidence type="ECO:0000256" key="7">
    <source>
        <dbReference type="SAM" id="MobiDB-lite"/>
    </source>
</evidence>
<dbReference type="GO" id="GO:0030976">
    <property type="term" value="F:thiamine pyrophosphate binding"/>
    <property type="evidence" value="ECO:0007669"/>
    <property type="project" value="UniProtKB-UniRule"/>
</dbReference>
<dbReference type="Pfam" id="PF02775">
    <property type="entry name" value="TPP_enzyme_C"/>
    <property type="match status" value="1"/>
</dbReference>
<evidence type="ECO:0000256" key="4">
    <source>
        <dbReference type="ARBA" id="ARBA00023052"/>
    </source>
</evidence>
<comment type="pathway">
    <text evidence="6">Quinol/quinone metabolism; menaquinone biosynthesis.</text>
</comment>
<dbReference type="CDD" id="cd07037">
    <property type="entry name" value="TPP_PYR_MenD"/>
    <property type="match status" value="1"/>
</dbReference>
<keyword evidence="5 6" id="KW-0464">Manganese</keyword>
<comment type="catalytic activity">
    <reaction evidence="6">
        <text>isochorismate + 2-oxoglutarate + H(+) = 5-enolpyruvoyl-6-hydroxy-2-succinyl-cyclohex-3-ene-1-carboxylate + CO2</text>
        <dbReference type="Rhea" id="RHEA:25593"/>
        <dbReference type="ChEBI" id="CHEBI:15378"/>
        <dbReference type="ChEBI" id="CHEBI:16526"/>
        <dbReference type="ChEBI" id="CHEBI:16810"/>
        <dbReference type="ChEBI" id="CHEBI:29780"/>
        <dbReference type="ChEBI" id="CHEBI:58818"/>
        <dbReference type="EC" id="2.2.1.9"/>
    </reaction>
</comment>
<comment type="pathway">
    <text evidence="6">Quinol/quinone metabolism; 1,4-dihydroxy-2-naphthoate biosynthesis; 1,4-dihydroxy-2-naphthoate from chorismate: step 2/7.</text>
</comment>
<gene>
    <name evidence="6 10" type="primary">menD</name>
    <name evidence="10" type="ORF">ISG29_19590</name>
</gene>
<dbReference type="Proteomes" id="UP000656804">
    <property type="component" value="Unassembled WGS sequence"/>
</dbReference>
<feature type="compositionally biased region" description="Basic and acidic residues" evidence="7">
    <location>
        <begin position="199"/>
        <end position="211"/>
    </location>
</feature>
<dbReference type="AlphaFoldDB" id="A0A930Y977"/>
<keyword evidence="6" id="KW-0474">Menaquinone biosynthesis</keyword>
<feature type="domain" description="Thiamine pyrophosphate enzyme TPP-binding" evidence="8">
    <location>
        <begin position="406"/>
        <end position="535"/>
    </location>
</feature>
<keyword evidence="2 6" id="KW-0479">Metal-binding</keyword>
<comment type="subunit">
    <text evidence="6">Homodimer.</text>
</comment>
<comment type="caution">
    <text evidence="10">The sequence shown here is derived from an EMBL/GenBank/DDBJ whole genome shotgun (WGS) entry which is preliminary data.</text>
</comment>
<protein>
    <recommendedName>
        <fullName evidence="6">2-succinyl-5-enolpyruvyl-6-hydroxy-3-cyclohexene-1-carboxylate synthase</fullName>
        <shortName evidence="6">SEPHCHC synthase</shortName>
        <ecNumber evidence="6">2.2.1.9</ecNumber>
    </recommendedName>
    <alternativeName>
        <fullName evidence="6">Menaquinone biosynthesis protein MenD</fullName>
    </alternativeName>
</protein>
<keyword evidence="4 6" id="KW-0786">Thiamine pyrophosphate</keyword>
<accession>A0A930Y977</accession>
<dbReference type="GO" id="GO:0000287">
    <property type="term" value="F:magnesium ion binding"/>
    <property type="evidence" value="ECO:0007669"/>
    <property type="project" value="UniProtKB-UniRule"/>
</dbReference>
<evidence type="ECO:0000256" key="5">
    <source>
        <dbReference type="ARBA" id="ARBA00023211"/>
    </source>
</evidence>
<comment type="function">
    <text evidence="6">Catalyzes the thiamine diphosphate-dependent decarboxylation of 2-oxoglutarate and the subsequent addition of the resulting succinic semialdehyde-thiamine pyrophosphate anion to isochorismate to yield 2-succinyl-5-enolpyruvyl-6-hydroxy-3-cyclohexene-1-carboxylate (SEPHCHC).</text>
</comment>
<dbReference type="Gene3D" id="3.40.50.970">
    <property type="match status" value="2"/>
</dbReference>
<evidence type="ECO:0000256" key="6">
    <source>
        <dbReference type="HAMAP-Rule" id="MF_01659"/>
    </source>
</evidence>
<sequence>MGGAARPRSVVGRPAGCGAGAGAGSPVVTLSSSEHARAVVRALVDAGVREVVVSPGSRNAPLSFAVFDAAAAGVLRLHTRIDERSGAFLALGLAKTGPRAAVLCTSGTAVANLHPALLEAAHAGVPLVAVTADRPPRLRGTGANQTTDQVGVFGPLVRTVEAEASAPWVVPEGVVHLNVPLDDPLVPVDAAGRGSWGEPRPDAGRPRRERPVMPLLDPGPRTVVVAGDDAGPPARLLAQAGGWPLLAEPTSGSRTGTHPIRTYRVLLGDDAPDSLTAQIERVVVFGHPTLSRPVMRLLARPDVEVLAGPAPGVWNARPFRVDAELAGWDPDPLQAPGAAGWLEAWRAADASVSRRLDALLAAEPRLTPHEVAGAVSGAVRGGGLLFVGASNPVRDLDLMAGMPGARYAVGDRRKVIANRGLAGIDGTISTAIGAALGRPSSSHAIALMGDVTFLHDSGGLVRGPDEPEPDLVIVVVNDDGGSIFATLEQGAPEHIDRFERLFGTPHGVDLGALCAATRTPHVRVDSLPELEQALASPNGGIEVVEARVDRSGRRDLDTRIRALRP</sequence>
<dbReference type="NCBIfam" id="TIGR00173">
    <property type="entry name" value="menD"/>
    <property type="match status" value="1"/>
</dbReference>
<keyword evidence="3 6" id="KW-0460">Magnesium</keyword>
<organism evidence="10 11">
    <name type="scientific">Nocardioides acrostichi</name>
    <dbReference type="NCBI Taxonomy" id="2784339"/>
    <lineage>
        <taxon>Bacteria</taxon>
        <taxon>Bacillati</taxon>
        <taxon>Actinomycetota</taxon>
        <taxon>Actinomycetes</taxon>
        <taxon>Propionibacteriales</taxon>
        <taxon>Nocardioidaceae</taxon>
        <taxon>Nocardioides</taxon>
    </lineage>
</organism>
<comment type="cofactor">
    <cofactor evidence="6">
        <name>thiamine diphosphate</name>
        <dbReference type="ChEBI" id="CHEBI:58937"/>
    </cofactor>
    <text evidence="6">Binds 1 thiamine pyrophosphate per subunit.</text>
</comment>
<reference evidence="10" key="1">
    <citation type="submission" date="2020-11" db="EMBL/GenBank/DDBJ databases">
        <title>Nocardioides sp. CBS4Y-1, whole genome shotgun sequence.</title>
        <authorList>
            <person name="Tuo L."/>
        </authorList>
    </citation>
    <scope>NUCLEOTIDE SEQUENCE</scope>
    <source>
        <strain evidence="10">CBS4Y-1</strain>
    </source>
</reference>
<keyword evidence="11" id="KW-1185">Reference proteome</keyword>
<evidence type="ECO:0000256" key="3">
    <source>
        <dbReference type="ARBA" id="ARBA00022842"/>
    </source>
</evidence>
<evidence type="ECO:0000313" key="10">
    <source>
        <dbReference type="EMBL" id="MBF4163882.1"/>
    </source>
</evidence>
<keyword evidence="1 6" id="KW-0808">Transferase</keyword>
<comment type="cofactor">
    <cofactor evidence="6">
        <name>Mg(2+)</name>
        <dbReference type="ChEBI" id="CHEBI:18420"/>
    </cofactor>
    <cofactor evidence="6">
        <name>Mn(2+)</name>
        <dbReference type="ChEBI" id="CHEBI:29035"/>
    </cofactor>
</comment>
<dbReference type="InterPro" id="IPR029061">
    <property type="entry name" value="THDP-binding"/>
</dbReference>
<dbReference type="Pfam" id="PF02776">
    <property type="entry name" value="TPP_enzyme_N"/>
    <property type="match status" value="1"/>
</dbReference>
<dbReference type="GO" id="GO:0070204">
    <property type="term" value="F:2-succinyl-5-enolpyruvyl-6-hydroxy-3-cyclohexene-1-carboxylic-acid synthase activity"/>
    <property type="evidence" value="ECO:0007669"/>
    <property type="project" value="UniProtKB-UniRule"/>
</dbReference>
<dbReference type="PANTHER" id="PTHR42916">
    <property type="entry name" value="2-SUCCINYL-5-ENOLPYRUVYL-6-HYDROXY-3-CYCLOHEXENE-1-CARBOXYLATE SYNTHASE"/>
    <property type="match status" value="1"/>
</dbReference>
<dbReference type="GO" id="GO:0030145">
    <property type="term" value="F:manganese ion binding"/>
    <property type="evidence" value="ECO:0007669"/>
    <property type="project" value="UniProtKB-UniRule"/>
</dbReference>
<dbReference type="CDD" id="cd02009">
    <property type="entry name" value="TPP_SHCHC_synthase"/>
    <property type="match status" value="1"/>
</dbReference>
<dbReference type="PIRSF" id="PIRSF004983">
    <property type="entry name" value="MenD"/>
    <property type="match status" value="1"/>
</dbReference>
<dbReference type="InterPro" id="IPR012001">
    <property type="entry name" value="Thiamin_PyroP_enz_TPP-bd_dom"/>
</dbReference>
<name>A0A930Y977_9ACTN</name>
<evidence type="ECO:0000313" key="11">
    <source>
        <dbReference type="Proteomes" id="UP000656804"/>
    </source>
</evidence>
<comment type="similarity">
    <text evidence="6">Belongs to the TPP enzyme family. MenD subfamily.</text>
</comment>
<dbReference type="SUPFAM" id="SSF52518">
    <property type="entry name" value="Thiamin diphosphate-binding fold (THDP-binding)"/>
    <property type="match status" value="2"/>
</dbReference>
<dbReference type="Gene3D" id="3.40.50.1220">
    <property type="entry name" value="TPP-binding domain"/>
    <property type="match status" value="1"/>
</dbReference>
<dbReference type="HAMAP" id="MF_01659">
    <property type="entry name" value="MenD"/>
    <property type="match status" value="1"/>
</dbReference>
<dbReference type="InterPro" id="IPR004433">
    <property type="entry name" value="MenaQ_synth_MenD"/>
</dbReference>
<feature type="region of interest" description="Disordered" evidence="7">
    <location>
        <begin position="190"/>
        <end position="219"/>
    </location>
</feature>
<dbReference type="EC" id="2.2.1.9" evidence="6"/>
<evidence type="ECO:0000256" key="1">
    <source>
        <dbReference type="ARBA" id="ARBA00022679"/>
    </source>
</evidence>